<dbReference type="InterPro" id="IPR016211">
    <property type="entry name" value="Glu/Phe/Leu/Val/Trp_DH_bac/arc"/>
</dbReference>
<evidence type="ECO:0000313" key="7">
    <source>
        <dbReference type="Proteomes" id="UP001500751"/>
    </source>
</evidence>
<dbReference type="PANTHER" id="PTHR42722:SF1">
    <property type="entry name" value="VALINE DEHYDROGENASE"/>
    <property type="match status" value="1"/>
</dbReference>
<organism evidence="6 7">
    <name type="scientific">Catenulispora yoronensis</name>
    <dbReference type="NCBI Taxonomy" id="450799"/>
    <lineage>
        <taxon>Bacteria</taxon>
        <taxon>Bacillati</taxon>
        <taxon>Actinomycetota</taxon>
        <taxon>Actinomycetes</taxon>
        <taxon>Catenulisporales</taxon>
        <taxon>Catenulisporaceae</taxon>
        <taxon>Catenulispora</taxon>
    </lineage>
</organism>
<reference evidence="6 7" key="1">
    <citation type="journal article" date="2019" name="Int. J. Syst. Evol. Microbiol.">
        <title>The Global Catalogue of Microorganisms (GCM) 10K type strain sequencing project: providing services to taxonomists for standard genome sequencing and annotation.</title>
        <authorList>
            <consortium name="The Broad Institute Genomics Platform"/>
            <consortium name="The Broad Institute Genome Sequencing Center for Infectious Disease"/>
            <person name="Wu L."/>
            <person name="Ma J."/>
        </authorList>
    </citation>
    <scope>NUCLEOTIDE SEQUENCE [LARGE SCALE GENOMIC DNA]</scope>
    <source>
        <strain evidence="6 7">JCM 16014</strain>
    </source>
</reference>
<dbReference type="CDD" id="cd01075">
    <property type="entry name" value="NAD_bind_Leu_Phe_Val_DH"/>
    <property type="match status" value="1"/>
</dbReference>
<dbReference type="PIRSF" id="PIRSF000188">
    <property type="entry name" value="Phe_leu_dh"/>
    <property type="match status" value="1"/>
</dbReference>
<evidence type="ECO:0000256" key="3">
    <source>
        <dbReference type="ARBA" id="ARBA00023027"/>
    </source>
</evidence>
<name>A0ABN2TVK5_9ACTN</name>
<dbReference type="EMBL" id="BAAAQN010000007">
    <property type="protein sequence ID" value="GAA2021655.1"/>
    <property type="molecule type" value="Genomic_DNA"/>
</dbReference>
<dbReference type="Pfam" id="PF00208">
    <property type="entry name" value="ELFV_dehydrog"/>
    <property type="match status" value="1"/>
</dbReference>
<dbReference type="InterPro" id="IPR006097">
    <property type="entry name" value="Glu/Leu/Phe/Val/Trp_DH_dimer"/>
</dbReference>
<evidence type="ECO:0000259" key="5">
    <source>
        <dbReference type="SMART" id="SM00839"/>
    </source>
</evidence>
<dbReference type="RefSeq" id="WP_344665089.1">
    <property type="nucleotide sequence ID" value="NZ_BAAAQN010000007.1"/>
</dbReference>
<dbReference type="PANTHER" id="PTHR42722">
    <property type="entry name" value="LEUCINE DEHYDROGENASE"/>
    <property type="match status" value="1"/>
</dbReference>
<dbReference type="Gene3D" id="3.40.50.720">
    <property type="entry name" value="NAD(P)-binding Rossmann-like Domain"/>
    <property type="match status" value="1"/>
</dbReference>
<comment type="similarity">
    <text evidence="1 4">Belongs to the Glu/Leu/Phe/Val dehydrogenases family.</text>
</comment>
<proteinExistence type="inferred from homology"/>
<sequence length="368" mass="37439">MSASLLEHEQIAIRTGRRSGVPIIIAVHSTVLGPAAGGCRMWRYRRWQDGLEDVLRLSAGMTAKFAAAGLARGGGKTVVALPEEMELGPGQRREVLLDVADAIEALGGIYATGPDVGTGPDDMALMGERTNHVFCKPTALGGSGDSSPHTADGTLAALQAVATGLDGTRSLRGLRLAVVGLGNVGARIAAALAQEGAELVLSDIDPGKQALAEQLGARWEAPEAALTAEVDIVVPAALGGVLTDVTVPALRCRAIAGPANNQLATPEVADLLQARGIEWVPDYVASAGGVIHAVSVELDGLGEDDAHKRVLGIEGTVRDLLADAKRRGVSAAVAAEELVRARLGAAARLGGAARFDAAAQLGGAAPSA</sequence>
<dbReference type="InterPro" id="IPR046346">
    <property type="entry name" value="Aminoacid_DH-like_N_sf"/>
</dbReference>
<evidence type="ECO:0000256" key="2">
    <source>
        <dbReference type="ARBA" id="ARBA00023002"/>
    </source>
</evidence>
<feature type="domain" description="Glutamate/phenylalanine/leucine/valine/L-tryptophan dehydrogenase C-terminal" evidence="5">
    <location>
        <begin position="144"/>
        <end position="351"/>
    </location>
</feature>
<gene>
    <name evidence="6" type="ORF">GCM10009839_18500</name>
</gene>
<dbReference type="SUPFAM" id="SSF51735">
    <property type="entry name" value="NAD(P)-binding Rossmann-fold domains"/>
    <property type="match status" value="1"/>
</dbReference>
<evidence type="ECO:0000313" key="6">
    <source>
        <dbReference type="EMBL" id="GAA2021655.1"/>
    </source>
</evidence>
<dbReference type="Pfam" id="PF02812">
    <property type="entry name" value="ELFV_dehydrog_N"/>
    <property type="match status" value="1"/>
</dbReference>
<dbReference type="SUPFAM" id="SSF53223">
    <property type="entry name" value="Aminoacid dehydrogenase-like, N-terminal domain"/>
    <property type="match status" value="1"/>
</dbReference>
<evidence type="ECO:0000256" key="4">
    <source>
        <dbReference type="RuleBase" id="RU004417"/>
    </source>
</evidence>
<protein>
    <submittedName>
        <fullName evidence="6">Amino acid dehydrogenase</fullName>
    </submittedName>
</protein>
<keyword evidence="2 4" id="KW-0560">Oxidoreductase</keyword>
<comment type="caution">
    <text evidence="6">The sequence shown here is derived from an EMBL/GenBank/DDBJ whole genome shotgun (WGS) entry which is preliminary data.</text>
</comment>
<dbReference type="SMART" id="SM00839">
    <property type="entry name" value="ELFV_dehydrog"/>
    <property type="match status" value="1"/>
</dbReference>
<keyword evidence="3" id="KW-0520">NAD</keyword>
<evidence type="ECO:0000256" key="1">
    <source>
        <dbReference type="ARBA" id="ARBA00006382"/>
    </source>
</evidence>
<dbReference type="Gene3D" id="3.40.50.10860">
    <property type="entry name" value="Leucine Dehydrogenase, chain A, domain 1"/>
    <property type="match status" value="1"/>
</dbReference>
<dbReference type="InterPro" id="IPR036291">
    <property type="entry name" value="NAD(P)-bd_dom_sf"/>
</dbReference>
<dbReference type="Proteomes" id="UP001500751">
    <property type="component" value="Unassembled WGS sequence"/>
</dbReference>
<dbReference type="InterPro" id="IPR006096">
    <property type="entry name" value="Glu/Leu/Phe/Val/Trp_DH_C"/>
</dbReference>
<dbReference type="PRINTS" id="PR00082">
    <property type="entry name" value="GLFDHDRGNASE"/>
</dbReference>
<keyword evidence="7" id="KW-1185">Reference proteome</keyword>
<dbReference type="InterPro" id="IPR006095">
    <property type="entry name" value="Glu/Leu/Phe/Val/Trp_DH"/>
</dbReference>
<accession>A0ABN2TVK5</accession>